<reference evidence="1" key="1">
    <citation type="submission" date="2021-06" db="EMBL/GenBank/DDBJ databases">
        <authorList>
            <person name="Kallberg Y."/>
            <person name="Tangrot J."/>
            <person name="Rosling A."/>
        </authorList>
    </citation>
    <scope>NUCLEOTIDE SEQUENCE</scope>
    <source>
        <strain evidence="1">BR232B</strain>
    </source>
</reference>
<dbReference type="OrthoDB" id="2433538at2759"/>
<comment type="caution">
    <text evidence="1">The sequence shown here is derived from an EMBL/GenBank/DDBJ whole genome shotgun (WGS) entry which is preliminary data.</text>
</comment>
<keyword evidence="2" id="KW-1185">Reference proteome</keyword>
<dbReference type="EMBL" id="CAJVPI010000626">
    <property type="protein sequence ID" value="CAG8557119.1"/>
    <property type="molecule type" value="Genomic_DNA"/>
</dbReference>
<accession>A0A9N9B6J8</accession>
<name>A0A9N9B6J8_9GLOM</name>
<evidence type="ECO:0000313" key="2">
    <source>
        <dbReference type="Proteomes" id="UP000789739"/>
    </source>
</evidence>
<evidence type="ECO:0000313" key="1">
    <source>
        <dbReference type="EMBL" id="CAG8557119.1"/>
    </source>
</evidence>
<dbReference type="AlphaFoldDB" id="A0A9N9B6J8"/>
<gene>
    <name evidence="1" type="ORF">PBRASI_LOCUS5396</name>
</gene>
<sequence length="293" mass="33610">MESSKASDIPREKLEPLSEDYYSNATGQEAPACCSKCNVHCQKEENRQVHVRCVSSLRTGVEEQICNRKENEKHEDIGKLSEFCTNGGRIKDMQTTIGELRRVCILGDAKWTEEELRTKACNYVHPIHRHRNNDSEETMHIMPEASERDGSKGLGGSLSMVVDTFVDESVRRNLASSIWCELDGSDLERLGYYYECVAEFGFNHIIAIGEMLYGLLFLDCYGRVFQWEDMEQVIWPMGNSLEESKSHEELVIWTVEDGVAYEESKEGQFFYNFGLFEAMLRALMCNIFTGNWV</sequence>
<proteinExistence type="predicted"/>
<dbReference type="Proteomes" id="UP000789739">
    <property type="component" value="Unassembled WGS sequence"/>
</dbReference>
<protein>
    <submittedName>
        <fullName evidence="1">1188_t:CDS:1</fullName>
    </submittedName>
</protein>
<organism evidence="1 2">
    <name type="scientific">Paraglomus brasilianum</name>
    <dbReference type="NCBI Taxonomy" id="144538"/>
    <lineage>
        <taxon>Eukaryota</taxon>
        <taxon>Fungi</taxon>
        <taxon>Fungi incertae sedis</taxon>
        <taxon>Mucoromycota</taxon>
        <taxon>Glomeromycotina</taxon>
        <taxon>Glomeromycetes</taxon>
        <taxon>Paraglomerales</taxon>
        <taxon>Paraglomeraceae</taxon>
        <taxon>Paraglomus</taxon>
    </lineage>
</organism>